<proteinExistence type="predicted"/>
<reference evidence="3" key="1">
    <citation type="submission" date="2022-11" db="UniProtKB">
        <authorList>
            <consortium name="WormBaseParasite"/>
        </authorList>
    </citation>
    <scope>IDENTIFICATION</scope>
</reference>
<dbReference type="Proteomes" id="UP000887566">
    <property type="component" value="Unplaced"/>
</dbReference>
<sequence length="148" mass="16358">MYSSTHLLLPLLFTTFASVYASHQCYSCASNPNANYYQQRIAALNINNVPKASVDCIINPLNIENSEVRCEGSCFKWQSTQIEQSGGVTFNVLRGCYTTLVNSDENPSPSGGGCQYSSFETTERIVECWCSDDESNQNRLNKLRSSGG</sequence>
<keyword evidence="1" id="KW-0732">Signal</keyword>
<feature type="signal peptide" evidence="1">
    <location>
        <begin position="1"/>
        <end position="21"/>
    </location>
</feature>
<evidence type="ECO:0000313" key="3">
    <source>
        <dbReference type="WBParaSite" id="PSAMB.scaffold3230size19184.g20867.t1"/>
    </source>
</evidence>
<keyword evidence="2" id="KW-1185">Reference proteome</keyword>
<protein>
    <submittedName>
        <fullName evidence="3">Uncharacterized protein</fullName>
    </submittedName>
</protein>
<name>A0A914W5L0_9BILA</name>
<dbReference type="WBParaSite" id="PSAMB.scaffold3230size19184.g20867.t1">
    <property type="protein sequence ID" value="PSAMB.scaffold3230size19184.g20867.t1"/>
    <property type="gene ID" value="PSAMB.scaffold3230size19184.g20867"/>
</dbReference>
<evidence type="ECO:0000313" key="2">
    <source>
        <dbReference type="Proteomes" id="UP000887566"/>
    </source>
</evidence>
<dbReference type="AlphaFoldDB" id="A0A914W5L0"/>
<accession>A0A914W5L0</accession>
<organism evidence="2 3">
    <name type="scientific">Plectus sambesii</name>
    <dbReference type="NCBI Taxonomy" id="2011161"/>
    <lineage>
        <taxon>Eukaryota</taxon>
        <taxon>Metazoa</taxon>
        <taxon>Ecdysozoa</taxon>
        <taxon>Nematoda</taxon>
        <taxon>Chromadorea</taxon>
        <taxon>Plectida</taxon>
        <taxon>Plectina</taxon>
        <taxon>Plectoidea</taxon>
        <taxon>Plectidae</taxon>
        <taxon>Plectus</taxon>
    </lineage>
</organism>
<feature type="chain" id="PRO_5037688192" evidence="1">
    <location>
        <begin position="22"/>
        <end position="148"/>
    </location>
</feature>
<evidence type="ECO:0000256" key="1">
    <source>
        <dbReference type="SAM" id="SignalP"/>
    </source>
</evidence>